<sequence>MFPDTPLVSDNDSAIYAKRLDLVDNVVSTSQVSHTLPAAEISDKVSNLVRQNPEIPDSAKFEIDPIYSPDVFSFTKDEFASSIADFPCISPCSSSSVDTYPRQTASDPLYLISSDVVRFRNSAAGASSLTSSEFSSKSSDSAPLGPSHTSDFSRPTDGFSTRGQMFNSQLPGQCRPMLLLPLQPTFSHLTASNSKEIAFGPNYLNRSFGQYKEQIGPLNHNNLHRFAYNHTSFSLHNQLHYHYTHHKQSLHSVPRSSTRRSSKYYFLADCPLSLTHSISKRHGSQDQSAGLPHSMCVLNSDSHEVINCG</sequence>
<keyword evidence="3" id="KW-1185">Reference proteome</keyword>
<comment type="caution">
    <text evidence="2">The sequence shown here is derived from an EMBL/GenBank/DDBJ whole genome shotgun (WGS) entry which is preliminary data.</text>
</comment>
<gene>
    <name evidence="2" type="ORF">PXEA_LOCUS20162</name>
</gene>
<dbReference type="EMBL" id="CAAALY010082287">
    <property type="protein sequence ID" value="VEL26722.1"/>
    <property type="molecule type" value="Genomic_DNA"/>
</dbReference>
<proteinExistence type="predicted"/>
<feature type="compositionally biased region" description="Low complexity" evidence="1">
    <location>
        <begin position="130"/>
        <end position="141"/>
    </location>
</feature>
<reference evidence="2" key="1">
    <citation type="submission" date="2018-11" db="EMBL/GenBank/DDBJ databases">
        <authorList>
            <consortium name="Pathogen Informatics"/>
        </authorList>
    </citation>
    <scope>NUCLEOTIDE SEQUENCE</scope>
</reference>
<evidence type="ECO:0000313" key="2">
    <source>
        <dbReference type="EMBL" id="VEL26722.1"/>
    </source>
</evidence>
<organism evidence="2 3">
    <name type="scientific">Protopolystoma xenopodis</name>
    <dbReference type="NCBI Taxonomy" id="117903"/>
    <lineage>
        <taxon>Eukaryota</taxon>
        <taxon>Metazoa</taxon>
        <taxon>Spiralia</taxon>
        <taxon>Lophotrochozoa</taxon>
        <taxon>Platyhelminthes</taxon>
        <taxon>Monogenea</taxon>
        <taxon>Polyopisthocotylea</taxon>
        <taxon>Polystomatidea</taxon>
        <taxon>Polystomatidae</taxon>
        <taxon>Protopolystoma</taxon>
    </lineage>
</organism>
<dbReference type="Proteomes" id="UP000784294">
    <property type="component" value="Unassembled WGS sequence"/>
</dbReference>
<protein>
    <submittedName>
        <fullName evidence="2">Uncharacterized protein</fullName>
    </submittedName>
</protein>
<evidence type="ECO:0000313" key="3">
    <source>
        <dbReference type="Proteomes" id="UP000784294"/>
    </source>
</evidence>
<evidence type="ECO:0000256" key="1">
    <source>
        <dbReference type="SAM" id="MobiDB-lite"/>
    </source>
</evidence>
<dbReference type="AlphaFoldDB" id="A0A3S5ALE5"/>
<feature type="region of interest" description="Disordered" evidence="1">
    <location>
        <begin position="130"/>
        <end position="165"/>
    </location>
</feature>
<accession>A0A3S5ALE5</accession>
<name>A0A3S5ALE5_9PLAT</name>
<feature type="compositionally biased region" description="Polar residues" evidence="1">
    <location>
        <begin position="147"/>
        <end position="165"/>
    </location>
</feature>